<dbReference type="Pfam" id="PF00730">
    <property type="entry name" value="HhH-GPD"/>
    <property type="match status" value="1"/>
</dbReference>
<dbReference type="CDD" id="cd00056">
    <property type="entry name" value="ENDO3c"/>
    <property type="match status" value="1"/>
</dbReference>
<dbReference type="ExpressionAtlas" id="Q9LN45">
    <property type="expression patterns" value="baseline and differential"/>
</dbReference>
<dbReference type="PANTHER" id="PTHR15052">
    <property type="entry name" value="RNA POLYMERASE III TRANSCRIPTION INITIATION FACTOR COMPLEX SUBUNIT"/>
    <property type="match status" value="1"/>
</dbReference>
<evidence type="ECO:0000256" key="4">
    <source>
        <dbReference type="ARBA" id="ARBA00023163"/>
    </source>
</evidence>
<dbReference type="GO" id="GO:0003824">
    <property type="term" value="F:catalytic activity"/>
    <property type="evidence" value="ECO:0007669"/>
    <property type="project" value="InterPro"/>
</dbReference>
<dbReference type="PRINTS" id="PR00929">
    <property type="entry name" value="ATHOOK"/>
</dbReference>
<protein>
    <submittedName>
        <fullName evidence="9">F18O14.25</fullName>
    </submittedName>
</protein>
<keyword evidence="3" id="KW-0227">DNA damage</keyword>
<feature type="compositionally biased region" description="Basic and acidic residues" evidence="7">
    <location>
        <begin position="1242"/>
        <end position="1253"/>
    </location>
</feature>
<dbReference type="FunFam" id="1.10.340.30:FF:000004">
    <property type="entry name" value="DNA-3-methyladenine glycosylase II"/>
    <property type="match status" value="1"/>
</dbReference>
<dbReference type="PIR" id="H86327">
    <property type="entry name" value="H86327"/>
</dbReference>
<dbReference type="TAIR" id="AT1G19480"/>
<comment type="subcellular location">
    <subcellularLocation>
        <location evidence="1">Nucleus</location>
    </subcellularLocation>
</comment>
<evidence type="ECO:0000259" key="8">
    <source>
        <dbReference type="SMART" id="SM00478"/>
    </source>
</evidence>
<dbReference type="GO" id="GO:0003684">
    <property type="term" value="F:damaged DNA binding"/>
    <property type="evidence" value="ECO:0007669"/>
    <property type="project" value="UniProtKB-ARBA"/>
</dbReference>
<dbReference type="SUPFAM" id="SSF48150">
    <property type="entry name" value="DNA-glycosylase"/>
    <property type="match status" value="1"/>
</dbReference>
<feature type="compositionally biased region" description="Polar residues" evidence="7">
    <location>
        <begin position="96"/>
        <end position="105"/>
    </location>
</feature>
<keyword evidence="4" id="KW-0804">Transcription</keyword>
<feature type="region of interest" description="Disordered" evidence="7">
    <location>
        <begin position="1"/>
        <end position="41"/>
    </location>
</feature>
<comment type="similarity">
    <text evidence="2">Belongs to the alkylbase DNA glycosidase AlkA family.</text>
</comment>
<evidence type="ECO:0000256" key="2">
    <source>
        <dbReference type="ARBA" id="ARBA00010817"/>
    </source>
</evidence>
<dbReference type="InterPro" id="IPR036322">
    <property type="entry name" value="WD40_repeat_dom_sf"/>
</dbReference>
<feature type="compositionally biased region" description="Low complexity" evidence="7">
    <location>
        <begin position="1"/>
        <end position="18"/>
    </location>
</feature>
<sequence length="1314" mass="145527">MGEQSPSQPSTQCQSHPQSPKPDTHNLIPPESTDECLDSAGVSGSIVSSTTIDARRITELGNVSSPPSKIPLRPRKIRKLTLDGDVSGEDYKAEDISSSQVNSPLATDGKSPGKGKLSHLRAITVPRIQARPLTCEGELETAIHYLRNADPLLAALIDVHPPPTFESFKTPFLALIRNILYQQLAMKAGNSIYTRFVSLCGGENLVVPETVLSLNPQQLRQIGVSGRKASYLHDLARKYQNGILSDSAILNMDEKSLFTMLTMVNGIGSWSVHMFMINSLHRPDVLPVNDLGVRKGVQLLYGLDDLPRPSQMEQHCAKWRPYRSVGSWYMWRLIEAKSTSTSAAVAAGVSLPPLEDIQQEHQQQQLMDPLNGVFSIGYGKTVEVDFAHSNVCLILVGLCTNRSVDGRKNISKRTSVDRSMDGEECNISLFDYSAESHLKAVESITDLCGEANADIDENDINILSSSVTFLREWRHYNFEPKSFAFYNEAEKNHQPKDINSQTLPQFSSARAPKVKIHDDESSSSGEISKDFVMHVGGSVWAMEWCPRVHGNPDAQAKCEFLAVATHPPDSYSHKIGIPLIGRGIIQIWCIINATCKKDSGQVSDKGKKLTGKSRKQPSGETTETTEPKKPRGRPRKHPVETTEPKKPRGRPRKKSTAELPVELDDDVLYVEALSVRYPENSVVPATPLRILRETPVTETKVNNEGSGQVLSSDNANIKLPVRRKRQKTKSTEESCTPMILEYSEAVGNVPSKPSSGISEDIVALPRVVLCLAHNGKVVWDMKWRPSYAGDSLNKHSMGYLAVLLGNGSLEVWDVPMPKATSALYLSSKKAATDPRFVKLAPVFKCSNLKCGDTKSIPLTVEWSTLGNPDFLLAGCHDGTEQELQCLIALTPLFLLSCIRLLSGSFLQPNLQKIQDLYFSSAQIQLLLGQLHGLLVKGSDESANIVATAGHAGLKFWDLRDPFRPLWDLHPVPRFIYSLDWLQDPRYQSLFYPQLIIQSLDQWFEVLLKHVVSNICSCVLLSFDDGTLRILSLVKVAYDVPATGRPYPNTKQQGLSVYNCSTFPIWSIQVSRLTGKCSLWACLCVQIRNHRFIIINKSKYNFSGIAAYCTADGSIFHFELTTKAVEKDTRNRTPHYLCGQLTMKDSTFIVHSPVPDIPIVLKKPVGETGEKQRCLRSLLNESPSRYASNVSDVQPLAFAHVEDPGLESESEGTNNKAAKSKAKKGKNNARAEEDENSRALVCVKEDGGEEEGRRKAASNNSNGMKAEGFPPKMVAMHRVRWNMNKGSERWLCYGGAAGIVRCQEIAPTSDWKPRR</sequence>
<dbReference type="Gene3D" id="2.130.10.10">
    <property type="entry name" value="YVTN repeat-like/Quinoprotein amine dehydrogenase"/>
    <property type="match status" value="1"/>
</dbReference>
<proteinExistence type="inferred from homology"/>
<name>Q9LN45_ARATH</name>
<dbReference type="Gene3D" id="1.10.340.30">
    <property type="entry name" value="Hypothetical protein, domain 2"/>
    <property type="match status" value="1"/>
</dbReference>
<feature type="compositionally biased region" description="Basic residues" evidence="7">
    <location>
        <begin position="1217"/>
        <end position="1226"/>
    </location>
</feature>
<dbReference type="Gene3D" id="1.10.1670.40">
    <property type="match status" value="1"/>
</dbReference>
<dbReference type="SUPFAM" id="SSF50978">
    <property type="entry name" value="WD40 repeat-like"/>
    <property type="match status" value="1"/>
</dbReference>
<feature type="compositionally biased region" description="Basic and acidic residues" evidence="7">
    <location>
        <begin position="637"/>
        <end position="646"/>
    </location>
</feature>
<dbReference type="GO" id="GO:0006284">
    <property type="term" value="P:base-excision repair"/>
    <property type="evidence" value="ECO:0007669"/>
    <property type="project" value="InterPro"/>
</dbReference>
<dbReference type="PANTHER" id="PTHR15052:SF2">
    <property type="entry name" value="GENERAL TRANSCRIPTION FACTOR 3C POLYPEPTIDE 2"/>
    <property type="match status" value="1"/>
</dbReference>
<keyword evidence="5" id="KW-0234">DNA repair</keyword>
<accession>Q9LN45</accession>
<feature type="compositionally biased region" description="Basic and acidic residues" evidence="7">
    <location>
        <begin position="598"/>
        <end position="607"/>
    </location>
</feature>
<feature type="region of interest" description="Disordered" evidence="7">
    <location>
        <begin position="89"/>
        <end position="116"/>
    </location>
</feature>
<dbReference type="InterPro" id="IPR000637">
    <property type="entry name" value="HMGI/Y_DNA-bd_CS"/>
</dbReference>
<dbReference type="InterPro" id="IPR011257">
    <property type="entry name" value="DNA_glycosylase"/>
</dbReference>
<reference evidence="9" key="4">
    <citation type="submission" date="2000-10" db="EMBL/GenBank/DDBJ databases">
        <authorList>
            <person name="Chao Q."/>
            <person name="Brooks S."/>
            <person name="Buehler E."/>
            <person name="Johnson-Hopson C."/>
            <person name="Khan S."/>
            <person name="Kim C."/>
            <person name="Shinn P."/>
            <person name="Altafi H."/>
            <person name="Bei B."/>
            <person name="Chin C."/>
            <person name="Chiou J."/>
            <person name="Choi E."/>
            <person name="Conn L."/>
            <person name="Conway A."/>
            <person name="Gonzalez A."/>
            <person name="Hansen N."/>
            <person name="Howing B."/>
            <person name="Koo T."/>
            <person name="Lam B."/>
            <person name="Lee J."/>
            <person name="Lenz C."/>
            <person name="Li J."/>
            <person name="Liu A."/>
            <person name="Liu J."/>
            <person name="Liu S."/>
            <person name="Mukharsky N."/>
            <person name="Nguyen M."/>
            <person name="Palm C."/>
            <person name="Pham P."/>
            <person name="Sakano H."/>
            <person name="Schwartz J."/>
            <person name="Southwick A."/>
            <person name="Thaveri A."/>
            <person name="Toriumi M."/>
            <person name="Vaysberg M."/>
            <person name="Yu G."/>
            <person name="Davis R."/>
            <person name="Federspiel N."/>
            <person name="Theologis A."/>
            <person name="Ecker J."/>
        </authorList>
    </citation>
    <scope>NUCLEOTIDE SEQUENCE</scope>
</reference>
<reference key="1">
    <citation type="journal article" date="2000" name="Nature">
        <title>Sequence and analysis of chromosome 1 of the plant Arabidopsis thaliana.</title>
        <authorList>
            <person name="Theologis A."/>
            <person name="Ecker J.R."/>
            <person name="Palm C.J."/>
            <person name="Federspiel N.A."/>
            <person name="Kaul S."/>
            <person name="White O."/>
            <person name="Alonso J."/>
            <person name="Altafi H."/>
            <person name="Araujo R."/>
            <person name="Bowman C.L."/>
            <person name="Brooks S.Y."/>
            <person name="Buehler E."/>
            <person name="Chan A."/>
            <person name="Chao Q."/>
            <person name="Chen H."/>
            <person name="Cheuk R.F."/>
            <person name="Chin C.W."/>
            <person name="Chung M.K."/>
            <person name="Conn L."/>
            <person name="Conway A.B."/>
            <person name="Conway A.R."/>
            <person name="Creasy T.H."/>
            <person name="Dewar K."/>
            <person name="Dunn P."/>
            <person name="Etgu P."/>
            <person name="Feldblyum T.V."/>
            <person name="Feng J."/>
            <person name="Fong B."/>
            <person name="Fujii C.Y."/>
            <person name="Gill J.E."/>
            <person name="Goldsmith A.D."/>
            <person name="Haas B."/>
            <person name="Hansen N.F."/>
            <person name="Hughes B."/>
            <person name="Huizar L."/>
            <person name="Hunter J.L."/>
            <person name="Jenkins J."/>
            <person name="Johnson-Hopson C."/>
            <person name="Khan S."/>
            <person name="Khaykin E."/>
            <person name="Kim C.J."/>
            <person name="Koo H.L."/>
            <person name="Kremenetskaia I."/>
            <person name="Kurtz D.B."/>
            <person name="Kwan A."/>
            <person name="Lam B."/>
            <person name="Langin-Hooper S."/>
            <person name="Lee A."/>
            <person name="Lee J.M."/>
            <person name="Lenz C.A."/>
            <person name="Li J.H."/>
            <person name="Li Y."/>
            <person name="Lin X."/>
            <person name="Liu S.X."/>
            <person name="Liu Z.A."/>
            <person name="Luros J.S."/>
            <person name="Maiti R."/>
            <person name="Marziali A."/>
            <person name="Militscher J."/>
            <person name="Miranda M."/>
            <person name="Nguyen M."/>
            <person name="Nierman W.C."/>
            <person name="Osborne B.I."/>
            <person name="Pai G."/>
            <person name="Peterson J."/>
            <person name="Pham P.K."/>
            <person name="Rizzo M."/>
            <person name="Rooney T."/>
            <person name="Rowley D."/>
            <person name="Sakano H."/>
            <person name="Salzberg S.L."/>
            <person name="Schwartz J.R."/>
            <person name="Shinn P."/>
            <person name="Southwick A.M."/>
            <person name="Sun H."/>
            <person name="Tallon L.J."/>
            <person name="Tambunga G."/>
            <person name="Toriumi M.J."/>
            <person name="Town C.D."/>
            <person name="Utterback T."/>
            <person name="Van Aken S."/>
            <person name="Vaysberg M."/>
            <person name="Vysotskaia V.S."/>
            <person name="Walker M."/>
            <person name="Wu D."/>
            <person name="Yu G."/>
            <person name="Fraser C.M."/>
            <person name="Venter J.C."/>
            <person name="Davis R.W."/>
        </authorList>
    </citation>
    <scope>NUCLEOTIDE SEQUENCE [LARGE SCALE GENOMIC DNA]</scope>
    <source>
        <strain>cv. Columbia</strain>
    </source>
</reference>
<keyword evidence="6" id="KW-0539">Nucleus</keyword>
<dbReference type="InterPro" id="IPR052416">
    <property type="entry name" value="GTF3C_component"/>
</dbReference>
<reference evidence="9" key="3">
    <citation type="submission" date="2000-06" db="EMBL/GenBank/DDBJ databases">
        <authorList>
            <person name="Cheuk R."/>
            <person name="Shinn P."/>
            <person name="Brooks S."/>
            <person name="Buehler E."/>
            <person name="Chao Q."/>
            <person name="Johnson-Hopson C."/>
            <person name="Khan S."/>
            <person name="Kim C."/>
            <person name="Altafi H."/>
            <person name="Bei B."/>
            <person name="Chin C."/>
            <person name="Chiou J."/>
            <person name="Choi E."/>
            <person name="Conn L."/>
            <person name="Conway A."/>
            <person name="Gonzalez A."/>
            <person name="Hansen N."/>
            <person name="Howing B."/>
            <person name="Koo T."/>
            <person name="Lam B."/>
            <person name="Lee J."/>
            <person name="Lenz C."/>
            <person name="Li J."/>
            <person name="Liu A."/>
            <person name="Liu J."/>
            <person name="Liu S."/>
            <person name="Mukharsky N."/>
            <person name="Nguyen M."/>
            <person name="Palm C."/>
            <person name="Pham P."/>
            <person name="Sakano H."/>
            <person name="Schwartz J."/>
            <person name="Southwick A."/>
            <person name="Thaveri A."/>
            <person name="Toriumi M."/>
            <person name="Vaysberg M."/>
            <person name="Yu G."/>
            <person name="Davis R."/>
            <person name="Federspiel N."/>
            <person name="Theologis A."/>
            <person name="Ecker J."/>
        </authorList>
    </citation>
    <scope>NUCLEOTIDE SEQUENCE</scope>
</reference>
<dbReference type="GO" id="GO:0006355">
    <property type="term" value="P:regulation of DNA-templated transcription"/>
    <property type="evidence" value="ECO:0007669"/>
    <property type="project" value="InterPro"/>
</dbReference>
<dbReference type="GO" id="GO:0005634">
    <property type="term" value="C:nucleus"/>
    <property type="evidence" value="ECO:0007669"/>
    <property type="project" value="UniProtKB-SubCell"/>
</dbReference>
<evidence type="ECO:0000256" key="1">
    <source>
        <dbReference type="ARBA" id="ARBA00004123"/>
    </source>
</evidence>
<reference evidence="9" key="2">
    <citation type="submission" date="2000-04" db="EMBL/GenBank/DDBJ databases">
        <title>Genomic sequence for Arabidopsis thaliana BAC F18O14 from chromosome I.</title>
        <authorList>
            <person name="Shinn P."/>
            <person name="Brooks S."/>
            <person name="Buehler E."/>
            <person name="Chao Q."/>
            <person name="Johnson-Hopson C."/>
            <person name="Khan S."/>
            <person name="Kim C."/>
            <person name="Altafi H."/>
            <person name="Bei Q."/>
            <person name="Chin C."/>
            <person name="Chiou J."/>
            <person name="Choi E."/>
            <person name="Conn L."/>
            <person name="Conway A."/>
            <person name="Gonzales A."/>
            <person name="Hansen N."/>
            <person name="Howing B."/>
            <person name="Koo T."/>
            <person name="Lam B."/>
            <person name="Lee J."/>
            <person name="Lenz C."/>
            <person name="Li J."/>
            <person name="Liu A."/>
            <person name="Liu K."/>
            <person name="Liu S."/>
            <person name="Mukharsky N."/>
            <person name="Nguyen M."/>
            <person name="Palm C."/>
            <person name="Pham P."/>
            <person name="Sakano H."/>
            <person name="Schwartz J."/>
            <person name="Southwick A."/>
            <person name="Thaveri A."/>
            <person name="Toriumi M."/>
            <person name="Vaysberg M."/>
            <person name="Yu G."/>
            <person name="Federspiel N.A."/>
            <person name="Theologis A."/>
            <person name="Ecker J.R."/>
        </authorList>
    </citation>
    <scope>NUCLEOTIDE SEQUENCE</scope>
</reference>
<dbReference type="SMART" id="SM00478">
    <property type="entry name" value="ENDO3c"/>
    <property type="match status" value="1"/>
</dbReference>
<dbReference type="InterPro" id="IPR015943">
    <property type="entry name" value="WD40/YVTN_repeat-like_dom_sf"/>
</dbReference>
<evidence type="ECO:0000256" key="7">
    <source>
        <dbReference type="SAM" id="MobiDB-lite"/>
    </source>
</evidence>
<feature type="region of interest" description="Disordered" evidence="7">
    <location>
        <begin position="1203"/>
        <end position="1268"/>
    </location>
</feature>
<feature type="region of interest" description="Disordered" evidence="7">
    <location>
        <begin position="598"/>
        <end position="659"/>
    </location>
</feature>
<evidence type="ECO:0000313" key="9">
    <source>
        <dbReference type="EMBL" id="AAF79431.1"/>
    </source>
</evidence>
<dbReference type="PROSITE" id="PS00354">
    <property type="entry name" value="HMGI_Y"/>
    <property type="match status" value="1"/>
</dbReference>
<dbReference type="EMBL" id="AC025808">
    <property type="protein sequence ID" value="AAF79431.1"/>
    <property type="molecule type" value="Genomic_DNA"/>
</dbReference>
<evidence type="ECO:0000256" key="5">
    <source>
        <dbReference type="ARBA" id="ARBA00023204"/>
    </source>
</evidence>
<organism evidence="9">
    <name type="scientific">Arabidopsis thaliana</name>
    <name type="common">Mouse-ear cress</name>
    <dbReference type="NCBI Taxonomy" id="3702"/>
    <lineage>
        <taxon>Eukaryota</taxon>
        <taxon>Viridiplantae</taxon>
        <taxon>Streptophyta</taxon>
        <taxon>Embryophyta</taxon>
        <taxon>Tracheophyta</taxon>
        <taxon>Spermatophyta</taxon>
        <taxon>Magnoliopsida</taxon>
        <taxon>eudicotyledons</taxon>
        <taxon>Gunneridae</taxon>
        <taxon>Pentapetalae</taxon>
        <taxon>rosids</taxon>
        <taxon>malvids</taxon>
        <taxon>Brassicales</taxon>
        <taxon>Brassicaceae</taxon>
        <taxon>Camelineae</taxon>
        <taxon>Arabidopsis</taxon>
    </lineage>
</organism>
<dbReference type="InterPro" id="IPR003265">
    <property type="entry name" value="HhH-GPD_domain"/>
</dbReference>
<dbReference type="InterPro" id="IPR017956">
    <property type="entry name" value="AT_hook_DNA-bd_motif"/>
</dbReference>
<evidence type="ECO:0000256" key="3">
    <source>
        <dbReference type="ARBA" id="ARBA00022763"/>
    </source>
</evidence>
<evidence type="ECO:0000256" key="6">
    <source>
        <dbReference type="ARBA" id="ARBA00023242"/>
    </source>
</evidence>
<feature type="domain" description="HhH-GPD" evidence="8">
    <location>
        <begin position="180"/>
        <end position="335"/>
    </location>
</feature>
<dbReference type="SMART" id="SM00384">
    <property type="entry name" value="AT_hook"/>
    <property type="match status" value="2"/>
</dbReference>